<dbReference type="Gene3D" id="1.20.1250.10">
    <property type="match status" value="1"/>
</dbReference>
<proteinExistence type="predicted"/>
<reference evidence="1" key="2">
    <citation type="submission" date="2025-09" db="UniProtKB">
        <authorList>
            <consortium name="Ensembl"/>
        </authorList>
    </citation>
    <scope>IDENTIFICATION</scope>
</reference>
<evidence type="ECO:0000313" key="2">
    <source>
        <dbReference type="Proteomes" id="UP000264820"/>
    </source>
</evidence>
<dbReference type="Proteomes" id="UP000264820">
    <property type="component" value="Unplaced"/>
</dbReference>
<dbReference type="AlphaFoldDB" id="A0A3Q3DKH9"/>
<dbReference type="InterPro" id="IPR040117">
    <property type="entry name" value="GCSF/MGF"/>
</dbReference>
<name>A0A3Q3DKH9_HIPCM</name>
<evidence type="ECO:0000313" key="1">
    <source>
        <dbReference type="Ensembl" id="ENSHCOP00000014490.1"/>
    </source>
</evidence>
<accession>A0A3Q3DKH9</accession>
<organism evidence="1 2">
    <name type="scientific">Hippocampus comes</name>
    <name type="common">Tiger tail seahorse</name>
    <dbReference type="NCBI Taxonomy" id="109280"/>
    <lineage>
        <taxon>Eukaryota</taxon>
        <taxon>Metazoa</taxon>
        <taxon>Chordata</taxon>
        <taxon>Craniata</taxon>
        <taxon>Vertebrata</taxon>
        <taxon>Euteleostomi</taxon>
        <taxon>Actinopterygii</taxon>
        <taxon>Neopterygii</taxon>
        <taxon>Teleostei</taxon>
        <taxon>Neoteleostei</taxon>
        <taxon>Acanthomorphata</taxon>
        <taxon>Syngnathiaria</taxon>
        <taxon>Syngnathiformes</taxon>
        <taxon>Syngnathoidei</taxon>
        <taxon>Syngnathidae</taxon>
        <taxon>Hippocampus</taxon>
    </lineage>
</organism>
<sequence>MARVAGAAPLPEVCADMCALVEGAQFQALVRRSRSLTEKILLAIPEAHKSSIHAETLKLNSSENAKLGTMASNINFPPAPVLKIASEKVPLESSLIHMHEGLQLHQALLSTISPLLEKTQRVTDLMNTVRDLAVQISKMLRAVQTDYDPHTTPSPVTLHLHGDFEVQVATHLTLVQLQSLGQDIHRLLRGLDTSHEEETDSDLLMGLI</sequence>
<dbReference type="InterPro" id="IPR009079">
    <property type="entry name" value="4_helix_cytokine-like_core"/>
</dbReference>
<dbReference type="PANTHER" id="PTHR10511:SF2">
    <property type="entry name" value="GRANULOCYTE COLONY-STIMULATING FACTOR"/>
    <property type="match status" value="1"/>
</dbReference>
<dbReference type="SUPFAM" id="SSF47266">
    <property type="entry name" value="4-helical cytokines"/>
    <property type="match status" value="1"/>
</dbReference>
<dbReference type="OMA" id="DTHKSCI"/>
<dbReference type="GeneTree" id="ENSGT00390000017328"/>
<dbReference type="GO" id="GO:0005125">
    <property type="term" value="F:cytokine activity"/>
    <property type="evidence" value="ECO:0007669"/>
    <property type="project" value="InterPro"/>
</dbReference>
<dbReference type="Ensembl" id="ENSHCOT00000022130.1">
    <property type="protein sequence ID" value="ENSHCOP00000014490.1"/>
    <property type="gene ID" value="ENSHCOG00000017875.1"/>
</dbReference>
<dbReference type="PANTHER" id="PTHR10511">
    <property type="entry name" value="GRANULOCYTE COLONY-STIMULATING FACTOR"/>
    <property type="match status" value="1"/>
</dbReference>
<dbReference type="GO" id="GO:0045639">
    <property type="term" value="P:positive regulation of myeloid cell differentiation"/>
    <property type="evidence" value="ECO:0007669"/>
    <property type="project" value="InterPro"/>
</dbReference>
<protein>
    <submittedName>
        <fullName evidence="1">Uncharacterized LOC109520876</fullName>
    </submittedName>
</protein>
<reference evidence="1" key="1">
    <citation type="submission" date="2025-08" db="UniProtKB">
        <authorList>
            <consortium name="Ensembl"/>
        </authorList>
    </citation>
    <scope>IDENTIFICATION</scope>
</reference>
<keyword evidence="2" id="KW-1185">Reference proteome</keyword>